<proteinExistence type="predicted"/>
<evidence type="ECO:0000313" key="3">
    <source>
        <dbReference type="Proteomes" id="UP000632740"/>
    </source>
</evidence>
<evidence type="ECO:0000256" key="1">
    <source>
        <dbReference type="SAM" id="MobiDB-lite"/>
    </source>
</evidence>
<comment type="caution">
    <text evidence="2">The sequence shown here is derived from an EMBL/GenBank/DDBJ whole genome shotgun (WGS) entry which is preliminary data.</text>
</comment>
<name>A0A919P168_9CELL</name>
<gene>
    <name evidence="2" type="ORF">Cch01nite_04950</name>
</gene>
<dbReference type="AlphaFoldDB" id="A0A919P168"/>
<evidence type="ECO:0000313" key="2">
    <source>
        <dbReference type="EMBL" id="GIG19771.1"/>
    </source>
</evidence>
<feature type="compositionally biased region" description="Low complexity" evidence="1">
    <location>
        <begin position="112"/>
        <end position="125"/>
    </location>
</feature>
<keyword evidence="3" id="KW-1185">Reference proteome</keyword>
<protein>
    <submittedName>
        <fullName evidence="2">Uncharacterized protein</fullName>
    </submittedName>
</protein>
<dbReference type="EMBL" id="BONK01000002">
    <property type="protein sequence ID" value="GIG19771.1"/>
    <property type="molecule type" value="Genomic_DNA"/>
</dbReference>
<feature type="region of interest" description="Disordered" evidence="1">
    <location>
        <begin position="110"/>
        <end position="155"/>
    </location>
</feature>
<accession>A0A919P168</accession>
<dbReference type="RefSeq" id="WP_203748163.1">
    <property type="nucleotide sequence ID" value="NZ_BONK01000002.1"/>
</dbReference>
<dbReference type="Proteomes" id="UP000632740">
    <property type="component" value="Unassembled WGS sequence"/>
</dbReference>
<reference evidence="2" key="1">
    <citation type="submission" date="2021-01" db="EMBL/GenBank/DDBJ databases">
        <title>Whole genome shotgun sequence of Cellulomonas chitinilytica NBRC 110799.</title>
        <authorList>
            <person name="Komaki H."/>
            <person name="Tamura T."/>
        </authorList>
    </citation>
    <scope>NUCLEOTIDE SEQUENCE</scope>
    <source>
        <strain evidence="2">NBRC 110799</strain>
    </source>
</reference>
<sequence length="179" mass="19799">MPSAYARTERERRFLCAAPPPTADVVRRRLIVDRYLDGTRLRLRRVEELDASGPPVHKLTQKLPGVPWGELTTIYVSEHEFALLSELPAATLVKERSVVPPLGYDVCSSALSTGSSSPRRCSPTTRRPPPTDRPWACARSRTTSDSPGGVLVRNGPRDILETAQEVLRGHGLHSDPRDD</sequence>
<organism evidence="2 3">
    <name type="scientific">Cellulomonas chitinilytica</name>
    <dbReference type="NCBI Taxonomy" id="398759"/>
    <lineage>
        <taxon>Bacteria</taxon>
        <taxon>Bacillati</taxon>
        <taxon>Actinomycetota</taxon>
        <taxon>Actinomycetes</taxon>
        <taxon>Micrococcales</taxon>
        <taxon>Cellulomonadaceae</taxon>
        <taxon>Cellulomonas</taxon>
    </lineage>
</organism>